<evidence type="ECO:0000256" key="2">
    <source>
        <dbReference type="SAM" id="Phobius"/>
    </source>
</evidence>
<keyword evidence="2" id="KW-0472">Membrane</keyword>
<dbReference type="OrthoDB" id="6407410at2759"/>
<keyword evidence="2" id="KW-0812">Transmembrane</keyword>
<name>A0A9P1MFL4_9PEZI</name>
<feature type="transmembrane region" description="Helical" evidence="2">
    <location>
        <begin position="5"/>
        <end position="25"/>
    </location>
</feature>
<dbReference type="AlphaFoldDB" id="A0A9P1MFL4"/>
<gene>
    <name evidence="3" type="ORF">PPNO1_LOCUS9037</name>
</gene>
<proteinExistence type="predicted"/>
<sequence>MDAIIWANIFNTVFQALLAGFMWGMNRHVRPAWAVGFFIGVALVLGIISGIFIFLEGKRVKSIEGVELSDADKKKLAEDEEQNIFHYNNNKDKPPKEDKKKAKAEKKAKKAAQTKQ</sequence>
<feature type="compositionally biased region" description="Basic residues" evidence="1">
    <location>
        <begin position="101"/>
        <end position="116"/>
    </location>
</feature>
<evidence type="ECO:0000313" key="4">
    <source>
        <dbReference type="Proteomes" id="UP000838763"/>
    </source>
</evidence>
<dbReference type="EMBL" id="CALLCH030000020">
    <property type="protein sequence ID" value="CAI4219477.1"/>
    <property type="molecule type" value="Genomic_DNA"/>
</dbReference>
<evidence type="ECO:0000313" key="3">
    <source>
        <dbReference type="EMBL" id="CAI4219477.1"/>
    </source>
</evidence>
<accession>A0A9P1MFL4</accession>
<evidence type="ECO:0000256" key="1">
    <source>
        <dbReference type="SAM" id="MobiDB-lite"/>
    </source>
</evidence>
<keyword evidence="4" id="KW-1185">Reference proteome</keyword>
<feature type="compositionally biased region" description="Basic and acidic residues" evidence="1">
    <location>
        <begin position="89"/>
        <end position="100"/>
    </location>
</feature>
<dbReference type="PANTHER" id="PTHR35872:SF1">
    <property type="entry name" value="ALPHA-L-RHAMNOSIDASE C"/>
    <property type="match status" value="1"/>
</dbReference>
<feature type="transmembrane region" description="Helical" evidence="2">
    <location>
        <begin position="31"/>
        <end position="55"/>
    </location>
</feature>
<comment type="caution">
    <text evidence="3">The sequence shown here is derived from an EMBL/GenBank/DDBJ whole genome shotgun (WGS) entry which is preliminary data.</text>
</comment>
<protein>
    <submittedName>
        <fullName evidence="3">Uncharacterized protein</fullName>
    </submittedName>
</protein>
<reference evidence="3" key="1">
    <citation type="submission" date="2022-11" db="EMBL/GenBank/DDBJ databases">
        <authorList>
            <person name="Scott C."/>
            <person name="Bruce N."/>
        </authorList>
    </citation>
    <scope>NUCLEOTIDE SEQUENCE</scope>
</reference>
<dbReference type="PANTHER" id="PTHR35872">
    <property type="entry name" value="INTEGRAL MEMBRANE PROTEIN (AFU_ORTHOLOGUE AFUA_5G07110)"/>
    <property type="match status" value="1"/>
</dbReference>
<feature type="region of interest" description="Disordered" evidence="1">
    <location>
        <begin position="84"/>
        <end position="116"/>
    </location>
</feature>
<keyword evidence="2" id="KW-1133">Transmembrane helix</keyword>
<organism evidence="3 4">
    <name type="scientific">Parascedosporium putredinis</name>
    <dbReference type="NCBI Taxonomy" id="1442378"/>
    <lineage>
        <taxon>Eukaryota</taxon>
        <taxon>Fungi</taxon>
        <taxon>Dikarya</taxon>
        <taxon>Ascomycota</taxon>
        <taxon>Pezizomycotina</taxon>
        <taxon>Sordariomycetes</taxon>
        <taxon>Hypocreomycetidae</taxon>
        <taxon>Microascales</taxon>
        <taxon>Microascaceae</taxon>
        <taxon>Parascedosporium</taxon>
    </lineage>
</organism>
<dbReference type="Proteomes" id="UP000838763">
    <property type="component" value="Unassembled WGS sequence"/>
</dbReference>